<dbReference type="InterPro" id="IPR023210">
    <property type="entry name" value="NADP_OxRdtase_dom"/>
</dbReference>
<dbReference type="EMBL" id="MDDS01000004">
    <property type="protein sequence ID" value="ODP39573.1"/>
    <property type="molecule type" value="Genomic_DNA"/>
</dbReference>
<dbReference type="InterPro" id="IPR020471">
    <property type="entry name" value="AKR"/>
</dbReference>
<feature type="domain" description="NADP-dependent oxidoreductase" evidence="1">
    <location>
        <begin position="7"/>
        <end position="320"/>
    </location>
</feature>
<dbReference type="Gene3D" id="3.20.20.100">
    <property type="entry name" value="NADP-dependent oxidoreductase domain"/>
    <property type="match status" value="1"/>
</dbReference>
<protein>
    <submittedName>
        <fullName evidence="2">Pyridoxal 4-dehydrogenase</fullName>
    </submittedName>
</protein>
<reference evidence="2 3" key="1">
    <citation type="submission" date="2016-08" db="EMBL/GenBank/DDBJ databases">
        <title>Draft genome of the agarase producing Sphingomonas sp. MCT13.</title>
        <authorList>
            <person name="D'Andrea M.M."/>
            <person name="Rossolini G.M."/>
            <person name="Thaller M.C."/>
        </authorList>
    </citation>
    <scope>NUCLEOTIDE SEQUENCE [LARGE SCALE GENOMIC DNA]</scope>
    <source>
        <strain evidence="2 3">MCT13</strain>
    </source>
</reference>
<keyword evidence="3" id="KW-1185">Reference proteome</keyword>
<dbReference type="PANTHER" id="PTHR42686:SF1">
    <property type="entry name" value="GH17980P-RELATED"/>
    <property type="match status" value="1"/>
</dbReference>
<evidence type="ECO:0000259" key="1">
    <source>
        <dbReference type="Pfam" id="PF00248"/>
    </source>
</evidence>
<organism evidence="2 3">
    <name type="scientific">Sphingomonas turrisvirgatae</name>
    <dbReference type="NCBI Taxonomy" id="1888892"/>
    <lineage>
        <taxon>Bacteria</taxon>
        <taxon>Pseudomonadati</taxon>
        <taxon>Pseudomonadota</taxon>
        <taxon>Alphaproteobacteria</taxon>
        <taxon>Sphingomonadales</taxon>
        <taxon>Sphingomonadaceae</taxon>
        <taxon>Sphingomonas</taxon>
    </lineage>
</organism>
<accession>A0A1E3M0R7</accession>
<gene>
    <name evidence="2" type="ORF">BFL28_09500</name>
</gene>
<evidence type="ECO:0000313" key="3">
    <source>
        <dbReference type="Proteomes" id="UP000094487"/>
    </source>
</evidence>
<dbReference type="SUPFAM" id="SSF51430">
    <property type="entry name" value="NAD(P)-linked oxidoreductase"/>
    <property type="match status" value="1"/>
</dbReference>
<dbReference type="GO" id="GO:0005829">
    <property type="term" value="C:cytosol"/>
    <property type="evidence" value="ECO:0007669"/>
    <property type="project" value="TreeGrafter"/>
</dbReference>
<evidence type="ECO:0000313" key="2">
    <source>
        <dbReference type="EMBL" id="ODP39573.1"/>
    </source>
</evidence>
<dbReference type="Pfam" id="PF00248">
    <property type="entry name" value="Aldo_ket_red"/>
    <property type="match status" value="1"/>
</dbReference>
<dbReference type="GO" id="GO:0016491">
    <property type="term" value="F:oxidoreductase activity"/>
    <property type="evidence" value="ECO:0007669"/>
    <property type="project" value="InterPro"/>
</dbReference>
<dbReference type="Proteomes" id="UP000094487">
    <property type="component" value="Unassembled WGS sequence"/>
</dbReference>
<dbReference type="STRING" id="1888892.BFL28_09500"/>
<proteinExistence type="predicted"/>
<sequence length="332" mass="35675">MMDLGDLAFGAASIGNLYRAVPEDQAFAVVQRGWDAGIRYYDTAPHYGFGLSEKRLGAALAQLDPDQAAIVSTKIGRRLDPRPDADLTVPRQAFVSPEPFESVFDYSYDAVMRSYEGSLKRLRRDRIDILYAHDIGSFAHGDAHPGLFRTFLDGGYRAMRELRDSGAVSAIGIGVNETAVCIEMLEAGEIDLIMLAGRYTLLEQDPLDDLLPLCAARGVRLVIAGPYNSGILAKGVRHGGKIPNFNYEPAPPAIVERVGAIEDICARHAVPLAAAALQFPLAHPQVASVVPGMGSVAQVDDALKLAAHRIPPALWGELKAAELVRADAPVPA</sequence>
<comment type="caution">
    <text evidence="2">The sequence shown here is derived from an EMBL/GenBank/DDBJ whole genome shotgun (WGS) entry which is preliminary data.</text>
</comment>
<dbReference type="RefSeq" id="WP_069318808.1">
    <property type="nucleotide sequence ID" value="NZ_MDDS01000004.1"/>
</dbReference>
<dbReference type="PANTHER" id="PTHR42686">
    <property type="entry name" value="GH17980P-RELATED"/>
    <property type="match status" value="1"/>
</dbReference>
<dbReference type="InterPro" id="IPR036812">
    <property type="entry name" value="NAD(P)_OxRdtase_dom_sf"/>
</dbReference>
<dbReference type="AlphaFoldDB" id="A0A1E3M0R7"/>
<dbReference type="OrthoDB" id="9768851at2"/>
<name>A0A1E3M0R7_9SPHN</name>